<evidence type="ECO:0000256" key="1">
    <source>
        <dbReference type="SAM" id="MobiDB-lite"/>
    </source>
</evidence>
<keyword evidence="7" id="KW-1185">Reference proteome</keyword>
<feature type="region of interest" description="Disordered" evidence="1">
    <location>
        <begin position="34"/>
        <end position="56"/>
    </location>
</feature>
<keyword evidence="2" id="KW-0472">Membrane</keyword>
<evidence type="ECO:0000313" key="8">
    <source>
        <dbReference type="Proteomes" id="UP000435112"/>
    </source>
</evidence>
<gene>
    <name evidence="4" type="ORF">PR001_g27804</name>
    <name evidence="3" type="ORF">PR002_g27861</name>
    <name evidence="5" type="ORF">PR003_g28772</name>
</gene>
<dbReference type="EMBL" id="QXFT01004511">
    <property type="protein sequence ID" value="KAE9277510.1"/>
    <property type="molecule type" value="Genomic_DNA"/>
</dbReference>
<dbReference type="OrthoDB" id="8904098at2759"/>
<evidence type="ECO:0000256" key="2">
    <source>
        <dbReference type="SAM" id="Phobius"/>
    </source>
</evidence>
<dbReference type="AlphaFoldDB" id="A0A6A3HI40"/>
<dbReference type="Proteomes" id="UP000435112">
    <property type="component" value="Unassembled WGS sequence"/>
</dbReference>
<reference evidence="6 8" key="1">
    <citation type="submission" date="2018-09" db="EMBL/GenBank/DDBJ databases">
        <title>Genomic investigation of the strawberry pathogen Phytophthora fragariae indicates pathogenicity is determined by transcriptional variation in three key races.</title>
        <authorList>
            <person name="Adams T.M."/>
            <person name="Armitage A.D."/>
            <person name="Sobczyk M.K."/>
            <person name="Bates H.J."/>
            <person name="Dunwell J.M."/>
            <person name="Nellist C.F."/>
            <person name="Harrison R.J."/>
        </authorList>
    </citation>
    <scope>NUCLEOTIDE SEQUENCE [LARGE SCALE GENOMIC DNA]</scope>
    <source>
        <strain evidence="4 6">SCRP249</strain>
        <strain evidence="3 8">SCRP324</strain>
        <strain evidence="5 7">SCRP333</strain>
    </source>
</reference>
<keyword evidence="2" id="KW-1133">Transmembrane helix</keyword>
<organism evidence="4 6">
    <name type="scientific">Phytophthora rubi</name>
    <dbReference type="NCBI Taxonomy" id="129364"/>
    <lineage>
        <taxon>Eukaryota</taxon>
        <taxon>Sar</taxon>
        <taxon>Stramenopiles</taxon>
        <taxon>Oomycota</taxon>
        <taxon>Peronosporomycetes</taxon>
        <taxon>Peronosporales</taxon>
        <taxon>Peronosporaceae</taxon>
        <taxon>Phytophthora</taxon>
    </lineage>
</organism>
<comment type="caution">
    <text evidence="4">The sequence shown here is derived from an EMBL/GenBank/DDBJ whole genome shotgun (WGS) entry which is preliminary data.</text>
</comment>
<proteinExistence type="predicted"/>
<dbReference type="EMBL" id="QXFU01004573">
    <property type="protein sequence ID" value="KAE8968100.1"/>
    <property type="molecule type" value="Genomic_DNA"/>
</dbReference>
<evidence type="ECO:0000313" key="7">
    <source>
        <dbReference type="Proteomes" id="UP000434957"/>
    </source>
</evidence>
<keyword evidence="2" id="KW-0812">Transmembrane</keyword>
<evidence type="ECO:0000313" key="6">
    <source>
        <dbReference type="Proteomes" id="UP000429607"/>
    </source>
</evidence>
<evidence type="ECO:0000313" key="3">
    <source>
        <dbReference type="EMBL" id="KAE8968100.1"/>
    </source>
</evidence>
<dbReference type="Proteomes" id="UP000434957">
    <property type="component" value="Unassembled WGS sequence"/>
</dbReference>
<protein>
    <submittedName>
        <fullName evidence="4">Uncharacterized protein</fullName>
    </submittedName>
</protein>
<dbReference type="EMBL" id="QXFV01004670">
    <property type="protein sequence ID" value="KAE8968394.1"/>
    <property type="molecule type" value="Genomic_DNA"/>
</dbReference>
<evidence type="ECO:0000313" key="4">
    <source>
        <dbReference type="EMBL" id="KAE8968394.1"/>
    </source>
</evidence>
<evidence type="ECO:0000313" key="5">
    <source>
        <dbReference type="EMBL" id="KAE9277510.1"/>
    </source>
</evidence>
<feature type="transmembrane region" description="Helical" evidence="2">
    <location>
        <begin position="6"/>
        <end position="25"/>
    </location>
</feature>
<accession>A0A6A3HI40</accession>
<name>A0A6A3HI40_9STRA</name>
<sequence length="56" mass="6486">MYFTIAGVMVVNLFFYLVVMHKMQFGMIPRLEKKSAEEDEKDAPVYKLSADPRSVN</sequence>
<dbReference type="Proteomes" id="UP000429607">
    <property type="component" value="Unassembled WGS sequence"/>
</dbReference>